<dbReference type="PROSITE" id="PS50005">
    <property type="entry name" value="TPR"/>
    <property type="match status" value="1"/>
</dbReference>
<feature type="chain" id="PRO_5011635010" evidence="4">
    <location>
        <begin position="24"/>
        <end position="232"/>
    </location>
</feature>
<dbReference type="AlphaFoldDB" id="A0A1I0RRV7"/>
<keyword evidence="2 3" id="KW-0802">TPR repeat</keyword>
<dbReference type="RefSeq" id="WP_090261219.1">
    <property type="nucleotide sequence ID" value="NZ_FOIR01000006.1"/>
</dbReference>
<evidence type="ECO:0000256" key="4">
    <source>
        <dbReference type="SAM" id="SignalP"/>
    </source>
</evidence>
<dbReference type="OrthoDB" id="978953at2"/>
<dbReference type="InterPro" id="IPR019734">
    <property type="entry name" value="TPR_rpt"/>
</dbReference>
<dbReference type="Proteomes" id="UP000199437">
    <property type="component" value="Unassembled WGS sequence"/>
</dbReference>
<evidence type="ECO:0000256" key="1">
    <source>
        <dbReference type="ARBA" id="ARBA00022737"/>
    </source>
</evidence>
<dbReference type="Gene3D" id="1.25.40.10">
    <property type="entry name" value="Tetratricopeptide repeat domain"/>
    <property type="match status" value="2"/>
</dbReference>
<feature type="repeat" description="TPR" evidence="3">
    <location>
        <begin position="186"/>
        <end position="219"/>
    </location>
</feature>
<reference evidence="6" key="1">
    <citation type="submission" date="2016-10" db="EMBL/GenBank/DDBJ databases">
        <authorList>
            <person name="Varghese N."/>
            <person name="Submissions S."/>
        </authorList>
    </citation>
    <scope>NUCLEOTIDE SEQUENCE [LARGE SCALE GENOMIC DNA]</scope>
    <source>
        <strain evidence="6">CGMCC 1.12402</strain>
    </source>
</reference>
<accession>A0A1I0RRV7</accession>
<organism evidence="5 6">
    <name type="scientific">Roseivirga pacifica</name>
    <dbReference type="NCBI Taxonomy" id="1267423"/>
    <lineage>
        <taxon>Bacteria</taxon>
        <taxon>Pseudomonadati</taxon>
        <taxon>Bacteroidota</taxon>
        <taxon>Cytophagia</taxon>
        <taxon>Cytophagales</taxon>
        <taxon>Roseivirgaceae</taxon>
        <taxon>Roseivirga</taxon>
    </lineage>
</organism>
<evidence type="ECO:0000256" key="3">
    <source>
        <dbReference type="PROSITE-ProRule" id="PRU00339"/>
    </source>
</evidence>
<sequence length="232" mass="25930">MKRIKLFGFILVLLASAEVAALAQDSTYVSNEYAKAMAVYQRAQRYNDAALTKQALVDMSILAPRDTGILRSLAELYYNNQQYVSSAMAAADITRIYPNSLVGIEIQALSYENLRLYDKALEQYEKLWLTTDDNNVLYQMAYLQYSIKRYTEAITNIDILATKITDESTVTLSKSDGNVQEIKFSAALKNLKGLVFSAQGNKEEARKLFNEALAINPDFDAAKSSLAELDKG</sequence>
<dbReference type="EMBL" id="FOIR01000006">
    <property type="protein sequence ID" value="SEW44005.1"/>
    <property type="molecule type" value="Genomic_DNA"/>
</dbReference>
<keyword evidence="6" id="KW-1185">Reference proteome</keyword>
<feature type="signal peptide" evidence="4">
    <location>
        <begin position="1"/>
        <end position="23"/>
    </location>
</feature>
<gene>
    <name evidence="5" type="ORF">SAMN05216290_4016</name>
</gene>
<evidence type="ECO:0000256" key="2">
    <source>
        <dbReference type="ARBA" id="ARBA00022803"/>
    </source>
</evidence>
<evidence type="ECO:0000313" key="6">
    <source>
        <dbReference type="Proteomes" id="UP000199437"/>
    </source>
</evidence>
<keyword evidence="4" id="KW-0732">Signal</keyword>
<dbReference type="GeneID" id="99988680"/>
<keyword evidence="1" id="KW-0677">Repeat</keyword>
<dbReference type="STRING" id="1267423.SAMN05216290_4016"/>
<dbReference type="InterPro" id="IPR013105">
    <property type="entry name" value="TPR_2"/>
</dbReference>
<dbReference type="InterPro" id="IPR011990">
    <property type="entry name" value="TPR-like_helical_dom_sf"/>
</dbReference>
<dbReference type="SUPFAM" id="SSF48452">
    <property type="entry name" value="TPR-like"/>
    <property type="match status" value="1"/>
</dbReference>
<proteinExistence type="predicted"/>
<dbReference type="SMART" id="SM00028">
    <property type="entry name" value="TPR"/>
    <property type="match status" value="1"/>
</dbReference>
<name>A0A1I0RRV7_9BACT</name>
<dbReference type="Pfam" id="PF07719">
    <property type="entry name" value="TPR_2"/>
    <property type="match status" value="1"/>
</dbReference>
<evidence type="ECO:0000313" key="5">
    <source>
        <dbReference type="EMBL" id="SEW44005.1"/>
    </source>
</evidence>
<protein>
    <submittedName>
        <fullName evidence="5">Tetratricopeptide repeat-containing protein</fullName>
    </submittedName>
</protein>